<proteinExistence type="predicted"/>
<protein>
    <submittedName>
        <fullName evidence="1">Uncharacterized protein</fullName>
    </submittedName>
</protein>
<reference evidence="1 2" key="1">
    <citation type="submission" date="2021-03" db="EMBL/GenBank/DDBJ databases">
        <authorList>
            <person name="King G.J."/>
            <person name="Bancroft I."/>
            <person name="Baten A."/>
            <person name="Bloomfield J."/>
            <person name="Borpatragohain P."/>
            <person name="He Z."/>
            <person name="Irish N."/>
            <person name="Irwin J."/>
            <person name="Liu K."/>
            <person name="Mauleon R.P."/>
            <person name="Moore J."/>
            <person name="Morris R."/>
            <person name="Ostergaard L."/>
            <person name="Wang B."/>
            <person name="Wells R."/>
        </authorList>
    </citation>
    <scope>NUCLEOTIDE SEQUENCE [LARGE SCALE GENOMIC DNA]</scope>
    <source>
        <strain evidence="1">R-o-18</strain>
        <tissue evidence="1">Leaf</tissue>
    </source>
</reference>
<organism evidence="1 2">
    <name type="scientific">Brassica rapa subsp. trilocularis</name>
    <dbReference type="NCBI Taxonomy" id="1813537"/>
    <lineage>
        <taxon>Eukaryota</taxon>
        <taxon>Viridiplantae</taxon>
        <taxon>Streptophyta</taxon>
        <taxon>Embryophyta</taxon>
        <taxon>Tracheophyta</taxon>
        <taxon>Spermatophyta</taxon>
        <taxon>Magnoliopsida</taxon>
        <taxon>eudicotyledons</taxon>
        <taxon>Gunneridae</taxon>
        <taxon>Pentapetalae</taxon>
        <taxon>rosids</taxon>
        <taxon>malvids</taxon>
        <taxon>Brassicales</taxon>
        <taxon>Brassicaceae</taxon>
        <taxon>Brassiceae</taxon>
        <taxon>Brassica</taxon>
    </lineage>
</organism>
<dbReference type="Proteomes" id="UP000823674">
    <property type="component" value="Chromosome A04"/>
</dbReference>
<feature type="non-terminal residue" evidence="1">
    <location>
        <position position="101"/>
    </location>
</feature>
<gene>
    <name evidence="1" type="primary">A04g502800.1_BraROA</name>
    <name evidence="1" type="ORF">IGI04_014925</name>
</gene>
<dbReference type="EMBL" id="JADBGQ010000004">
    <property type="protein sequence ID" value="KAG5400318.1"/>
    <property type="molecule type" value="Genomic_DNA"/>
</dbReference>
<name>A0ABQ7MQ39_BRACM</name>
<accession>A0ABQ7MQ39</accession>
<evidence type="ECO:0000313" key="2">
    <source>
        <dbReference type="Proteomes" id="UP000823674"/>
    </source>
</evidence>
<sequence length="101" mass="11956">MAITLWEGYGYVGMSRCFIRLDGATNEVRKPFRFFNYLTEHTDFLSTVKETWDTSEPLFHSRLALSRFHQKLKLLKQPLRALNRTHYGDLPGRTKQAYEEL</sequence>
<evidence type="ECO:0000313" key="1">
    <source>
        <dbReference type="EMBL" id="KAG5400318.1"/>
    </source>
</evidence>
<comment type="caution">
    <text evidence="1">The sequence shown here is derived from an EMBL/GenBank/DDBJ whole genome shotgun (WGS) entry which is preliminary data.</text>
</comment>
<keyword evidence="2" id="KW-1185">Reference proteome</keyword>